<protein>
    <submittedName>
        <fullName evidence="2">Gmad2 immunoglobulin-like domain-containing protein</fullName>
    </submittedName>
</protein>
<evidence type="ECO:0000313" key="3">
    <source>
        <dbReference type="Proteomes" id="UP001597468"/>
    </source>
</evidence>
<name>A0ABW5IWG0_9FLAO</name>
<dbReference type="EMBL" id="JBHULT010000008">
    <property type="protein sequence ID" value="MFD2518002.1"/>
    <property type="molecule type" value="Genomic_DNA"/>
</dbReference>
<feature type="domain" description="Bacterial spore germination immunoglobulin-like" evidence="1">
    <location>
        <begin position="239"/>
        <end position="321"/>
    </location>
</feature>
<organism evidence="2 3">
    <name type="scientific">Salinimicrobium flavum</name>
    <dbReference type="NCBI Taxonomy" id="1737065"/>
    <lineage>
        <taxon>Bacteria</taxon>
        <taxon>Pseudomonadati</taxon>
        <taxon>Bacteroidota</taxon>
        <taxon>Flavobacteriia</taxon>
        <taxon>Flavobacteriales</taxon>
        <taxon>Flavobacteriaceae</taxon>
        <taxon>Salinimicrobium</taxon>
    </lineage>
</organism>
<dbReference type="Pfam" id="PF10648">
    <property type="entry name" value="Gmad2"/>
    <property type="match status" value="1"/>
</dbReference>
<dbReference type="InterPro" id="IPR018911">
    <property type="entry name" value="Gmad2_Ig-like_dom"/>
</dbReference>
<keyword evidence="3" id="KW-1185">Reference proteome</keyword>
<accession>A0ABW5IWG0</accession>
<evidence type="ECO:0000259" key="1">
    <source>
        <dbReference type="Pfam" id="PF10648"/>
    </source>
</evidence>
<evidence type="ECO:0000313" key="2">
    <source>
        <dbReference type="EMBL" id="MFD2518002.1"/>
    </source>
</evidence>
<dbReference type="PROSITE" id="PS51257">
    <property type="entry name" value="PROKAR_LIPOPROTEIN"/>
    <property type="match status" value="1"/>
</dbReference>
<proteinExistence type="predicted"/>
<comment type="caution">
    <text evidence="2">The sequence shown here is derived from an EMBL/GenBank/DDBJ whole genome shotgun (WGS) entry which is preliminary data.</text>
</comment>
<dbReference type="Proteomes" id="UP001597468">
    <property type="component" value="Unassembled WGS sequence"/>
</dbReference>
<reference evidence="3" key="1">
    <citation type="journal article" date="2019" name="Int. J. Syst. Evol. Microbiol.">
        <title>The Global Catalogue of Microorganisms (GCM) 10K type strain sequencing project: providing services to taxonomists for standard genome sequencing and annotation.</title>
        <authorList>
            <consortium name="The Broad Institute Genomics Platform"/>
            <consortium name="The Broad Institute Genome Sequencing Center for Infectious Disease"/>
            <person name="Wu L."/>
            <person name="Ma J."/>
        </authorList>
    </citation>
    <scope>NUCLEOTIDE SEQUENCE [LARGE SCALE GENOMIC DNA]</scope>
    <source>
        <strain evidence="3">KCTC 42585</strain>
    </source>
</reference>
<gene>
    <name evidence="2" type="ORF">ACFSTG_08865</name>
</gene>
<sequence length="340" mass="38410">MQKIIFLLLGTLTLFSCKNGAEQEGSKSVKAEKDHNSEIDSVELKEFSSKEWNFSAAYPGSVEVYEGTLPGETPVINFYEKSSQEKPPFGIHNETSTSYIAILPQGFGVDAPGGPRQSLREWQGNLPLPFSPDRESSFVYLLKNGEPWAVSLSFHTPPPGWNEYGQIYVFYKVNDFRATCFSAATGEALAMEKCDPLEGDAMQFYGEVDTESRSRLHQVLESFNFFDPQKEQRKLNDLIKVDQPASGSKVTTPFKLTGEARGMWYFEGEFPYVLVNENYDKLAEGSVRATEEWMTEDFVPFEAEISFEPGKSQNGYLILRRSNASGRPEHDRVYRVPVVF</sequence>
<dbReference type="RefSeq" id="WP_380751292.1">
    <property type="nucleotide sequence ID" value="NZ_JBHULT010000008.1"/>
</dbReference>